<evidence type="ECO:0000313" key="2">
    <source>
        <dbReference type="Proteomes" id="UP000182811"/>
    </source>
</evidence>
<proteinExistence type="predicted"/>
<organism evidence="1 2">
    <name type="scientific">Neomoorella thermoacetica</name>
    <name type="common">Clostridium thermoaceticum</name>
    <dbReference type="NCBI Taxonomy" id="1525"/>
    <lineage>
        <taxon>Bacteria</taxon>
        <taxon>Bacillati</taxon>
        <taxon>Bacillota</taxon>
        <taxon>Clostridia</taxon>
        <taxon>Neomoorellales</taxon>
        <taxon>Neomoorellaceae</taxon>
        <taxon>Neomoorella</taxon>
    </lineage>
</organism>
<evidence type="ECO:0000313" key="1">
    <source>
        <dbReference type="EMBL" id="OIQ58883.1"/>
    </source>
</evidence>
<dbReference type="EMBL" id="MDDC01000011">
    <property type="protein sequence ID" value="OIQ58883.1"/>
    <property type="molecule type" value="Genomic_DNA"/>
</dbReference>
<name>A0A1J5NZX4_NEOTH</name>
<accession>A0A1J5NZX4</accession>
<sequence>MMKIIITAHARKRLQDLRQDQINESDIRAAALSIPGYIPTATRFRGFIASTGRPFDVVVKDVLAGRLVITVIGK</sequence>
<evidence type="ECO:0008006" key="3">
    <source>
        <dbReference type="Google" id="ProtNLM"/>
    </source>
</evidence>
<reference evidence="1 2" key="1">
    <citation type="submission" date="2016-08" db="EMBL/GenBank/DDBJ databases">
        <title>Genome-based comparison of Moorella thermoacetic strains.</title>
        <authorList>
            <person name="Poehlein A."/>
            <person name="Bengelsdorf F.R."/>
            <person name="Esser C."/>
            <person name="Duerre P."/>
            <person name="Daniel R."/>
        </authorList>
    </citation>
    <scope>NUCLEOTIDE SEQUENCE [LARGE SCALE GENOMIC DNA]</scope>
    <source>
        <strain evidence="1 2">DSM 21394</strain>
    </source>
</reference>
<comment type="caution">
    <text evidence="1">The sequence shown here is derived from an EMBL/GenBank/DDBJ whole genome shotgun (WGS) entry which is preliminary data.</text>
</comment>
<dbReference type="AlphaFoldDB" id="A0A1J5NZX4"/>
<gene>
    <name evidence="1" type="ORF">MOTE_16370</name>
</gene>
<dbReference type="Proteomes" id="UP000182811">
    <property type="component" value="Unassembled WGS sequence"/>
</dbReference>
<protein>
    <recommendedName>
        <fullName evidence="3">DUF4258 domain-containing protein</fullName>
    </recommendedName>
</protein>